<proteinExistence type="predicted"/>
<dbReference type="Pfam" id="PF07883">
    <property type="entry name" value="Cupin_2"/>
    <property type="match status" value="1"/>
</dbReference>
<gene>
    <name evidence="2" type="ORF">GCM10011409_19940</name>
</gene>
<evidence type="ECO:0000313" key="3">
    <source>
        <dbReference type="Proteomes" id="UP000621492"/>
    </source>
</evidence>
<dbReference type="Proteomes" id="UP000621492">
    <property type="component" value="Unassembled WGS sequence"/>
</dbReference>
<dbReference type="Gene3D" id="2.60.120.10">
    <property type="entry name" value="Jelly Rolls"/>
    <property type="match status" value="1"/>
</dbReference>
<dbReference type="EMBL" id="BMJD01000013">
    <property type="protein sequence ID" value="GGB42393.1"/>
    <property type="molecule type" value="Genomic_DNA"/>
</dbReference>
<name>A0A9W5X5F9_9BACI</name>
<keyword evidence="3" id="KW-1185">Reference proteome</keyword>
<evidence type="ECO:0000313" key="2">
    <source>
        <dbReference type="EMBL" id="GGB42393.1"/>
    </source>
</evidence>
<reference evidence="2" key="1">
    <citation type="journal article" date="2014" name="Int. J. Syst. Evol. Microbiol.">
        <title>Complete genome sequence of Corynebacterium casei LMG S-19264T (=DSM 44701T), isolated from a smear-ripened cheese.</title>
        <authorList>
            <consortium name="US DOE Joint Genome Institute (JGI-PGF)"/>
            <person name="Walter F."/>
            <person name="Albersmeier A."/>
            <person name="Kalinowski J."/>
            <person name="Ruckert C."/>
        </authorList>
    </citation>
    <scope>NUCLEOTIDE SEQUENCE</scope>
    <source>
        <strain evidence="2">CGMCC 1.15454</strain>
    </source>
</reference>
<reference evidence="2" key="2">
    <citation type="submission" date="2020-09" db="EMBL/GenBank/DDBJ databases">
        <authorList>
            <person name="Sun Q."/>
            <person name="Zhou Y."/>
        </authorList>
    </citation>
    <scope>NUCLEOTIDE SEQUENCE</scope>
    <source>
        <strain evidence="2">CGMCC 1.15454</strain>
    </source>
</reference>
<comment type="caution">
    <text evidence="2">The sequence shown here is derived from an EMBL/GenBank/DDBJ whole genome shotgun (WGS) entry which is preliminary data.</text>
</comment>
<dbReference type="AlphaFoldDB" id="A0A9W5X5F9"/>
<feature type="domain" description="Cupin type-2" evidence="1">
    <location>
        <begin position="30"/>
        <end position="100"/>
    </location>
</feature>
<organism evidence="2 3">
    <name type="scientific">Lentibacillus populi</name>
    <dbReference type="NCBI Taxonomy" id="1827502"/>
    <lineage>
        <taxon>Bacteria</taxon>
        <taxon>Bacillati</taxon>
        <taxon>Bacillota</taxon>
        <taxon>Bacilli</taxon>
        <taxon>Bacillales</taxon>
        <taxon>Bacillaceae</taxon>
        <taxon>Lentibacillus</taxon>
    </lineage>
</organism>
<dbReference type="SUPFAM" id="SSF51182">
    <property type="entry name" value="RmlC-like cupins"/>
    <property type="match status" value="1"/>
</dbReference>
<accession>A0A9W5X5F9</accession>
<dbReference type="RefSeq" id="WP_088051249.1">
    <property type="nucleotide sequence ID" value="NZ_BMJD01000013.1"/>
</dbReference>
<dbReference type="InterPro" id="IPR013096">
    <property type="entry name" value="Cupin_2"/>
</dbReference>
<protein>
    <recommendedName>
        <fullName evidence="1">Cupin type-2 domain-containing protein</fullName>
    </recommendedName>
</protein>
<dbReference type="InterPro" id="IPR011051">
    <property type="entry name" value="RmlC_Cupin_sf"/>
</dbReference>
<dbReference type="InterPro" id="IPR014710">
    <property type="entry name" value="RmlC-like_jellyroll"/>
</dbReference>
<sequence length="105" mass="11674">MEIKEQGFDENGLLTLFREKNKHVDVQFGTVTIPPGERVPKEGLSKHEENEYSVIVKGRVEGESGGKPYKAWASNATLIPAGEEHWAVNAGDEPCQIVWALVKEK</sequence>
<evidence type="ECO:0000259" key="1">
    <source>
        <dbReference type="Pfam" id="PF07883"/>
    </source>
</evidence>